<proteinExistence type="inferred from homology"/>
<dbReference type="EMBL" id="OZ034815">
    <property type="protein sequence ID" value="CAL1371309.1"/>
    <property type="molecule type" value="Genomic_DNA"/>
</dbReference>
<keyword evidence="2 4" id="KW-0479">Metal-binding</keyword>
<dbReference type="AlphaFoldDB" id="A0AAV2DBR0"/>
<dbReference type="InterPro" id="IPR036396">
    <property type="entry name" value="Cyt_P450_sf"/>
</dbReference>
<evidence type="ECO:0008006" key="7">
    <source>
        <dbReference type="Google" id="ProtNLM"/>
    </source>
</evidence>
<evidence type="ECO:0000256" key="4">
    <source>
        <dbReference type="PIRSR" id="PIRSR602403-1"/>
    </source>
</evidence>
<evidence type="ECO:0000256" key="3">
    <source>
        <dbReference type="ARBA" id="ARBA00023004"/>
    </source>
</evidence>
<keyword evidence="3 4" id="KW-0408">Iron</keyword>
<evidence type="ECO:0000256" key="1">
    <source>
        <dbReference type="ARBA" id="ARBA00010617"/>
    </source>
</evidence>
<dbReference type="PRINTS" id="PR00385">
    <property type="entry name" value="P450"/>
</dbReference>
<keyword evidence="4" id="KW-0349">Heme</keyword>
<reference evidence="5 6" key="1">
    <citation type="submission" date="2024-04" db="EMBL/GenBank/DDBJ databases">
        <authorList>
            <person name="Fracassetti M."/>
        </authorList>
    </citation>
    <scope>NUCLEOTIDE SEQUENCE [LARGE SCALE GENOMIC DNA]</scope>
</reference>
<name>A0AAV2DBR0_9ROSI</name>
<dbReference type="GO" id="GO:0010268">
    <property type="term" value="P:brassinosteroid homeostasis"/>
    <property type="evidence" value="ECO:0007669"/>
    <property type="project" value="TreeGrafter"/>
</dbReference>
<dbReference type="GO" id="GO:0016132">
    <property type="term" value="P:brassinosteroid biosynthetic process"/>
    <property type="evidence" value="ECO:0007669"/>
    <property type="project" value="TreeGrafter"/>
</dbReference>
<dbReference type="GO" id="GO:0004497">
    <property type="term" value="F:monooxygenase activity"/>
    <property type="evidence" value="ECO:0007669"/>
    <property type="project" value="InterPro"/>
</dbReference>
<dbReference type="GO" id="GO:0016705">
    <property type="term" value="F:oxidoreductase activity, acting on paired donors, with incorporation or reduction of molecular oxygen"/>
    <property type="evidence" value="ECO:0007669"/>
    <property type="project" value="InterPro"/>
</dbReference>
<dbReference type="PANTHER" id="PTHR24286:SF236">
    <property type="entry name" value="P450, PUTATIVE-RELATED"/>
    <property type="match status" value="1"/>
</dbReference>
<evidence type="ECO:0000313" key="5">
    <source>
        <dbReference type="EMBL" id="CAL1371309.1"/>
    </source>
</evidence>
<gene>
    <name evidence="5" type="ORF">LTRI10_LOCUS13383</name>
</gene>
<comment type="similarity">
    <text evidence="1">Belongs to the cytochrome P450 family.</text>
</comment>
<dbReference type="GO" id="GO:0020037">
    <property type="term" value="F:heme binding"/>
    <property type="evidence" value="ECO:0007669"/>
    <property type="project" value="InterPro"/>
</dbReference>
<dbReference type="GO" id="GO:0016125">
    <property type="term" value="P:sterol metabolic process"/>
    <property type="evidence" value="ECO:0007669"/>
    <property type="project" value="TreeGrafter"/>
</dbReference>
<sequence length="442" mass="50268">MGLPIIGETLQFFVPYTSTDISPFIKKRIQRYGPVFRTSIVGHPIIVSTDPELNSMVFKQGADSWCKPWYTDSFSEIIGSESLMFQEGFLHKYVRGLVREGFGPDSLKSLLIDLEGRTRSHLGSWSVLPSVDLKEAISAMLHGFAVEKLYSFSDPEMIRGHKQSYDAFLRGLISFPLNIPGTAYWKCLQGRKWAVKTIKKLMEERRESPRMGERDYLDLVMEEIDSGESPLTEKMATDLLFLLPFAAFESTSSTIVSAFHYLTAHPAALAELTREHKAILKRREESGSGGISWREYKSMTFTHMVTNETLRLTNIVPGIFRKVMKDVEVKGYLIPAGWTVMVYPTAAHLNPSVYDDPLSFNPWRWEGQKVNSGSENFMAFGGGTRFCSGAEFVKLSMAIFFHHLVTKYRWDVVKGGEPVRYPGVIYKDGFNVNIFEKHHHQK</sequence>
<organism evidence="5 6">
    <name type="scientific">Linum trigynum</name>
    <dbReference type="NCBI Taxonomy" id="586398"/>
    <lineage>
        <taxon>Eukaryota</taxon>
        <taxon>Viridiplantae</taxon>
        <taxon>Streptophyta</taxon>
        <taxon>Embryophyta</taxon>
        <taxon>Tracheophyta</taxon>
        <taxon>Spermatophyta</taxon>
        <taxon>Magnoliopsida</taxon>
        <taxon>eudicotyledons</taxon>
        <taxon>Gunneridae</taxon>
        <taxon>Pentapetalae</taxon>
        <taxon>rosids</taxon>
        <taxon>fabids</taxon>
        <taxon>Malpighiales</taxon>
        <taxon>Linaceae</taxon>
        <taxon>Linum</taxon>
    </lineage>
</organism>
<dbReference type="InterPro" id="IPR001128">
    <property type="entry name" value="Cyt_P450"/>
</dbReference>
<dbReference type="GO" id="GO:0005506">
    <property type="term" value="F:iron ion binding"/>
    <property type="evidence" value="ECO:0007669"/>
    <property type="project" value="InterPro"/>
</dbReference>
<dbReference type="InterPro" id="IPR002403">
    <property type="entry name" value="Cyt_P450_E_grp-IV"/>
</dbReference>
<evidence type="ECO:0000313" key="6">
    <source>
        <dbReference type="Proteomes" id="UP001497516"/>
    </source>
</evidence>
<comment type="cofactor">
    <cofactor evidence="4">
        <name>heme</name>
        <dbReference type="ChEBI" id="CHEBI:30413"/>
    </cofactor>
</comment>
<accession>A0AAV2DBR0</accession>
<dbReference type="PRINTS" id="PR00465">
    <property type="entry name" value="EP450IV"/>
</dbReference>
<keyword evidence="6" id="KW-1185">Reference proteome</keyword>
<protein>
    <recommendedName>
        <fullName evidence="7">Cytochrome P450</fullName>
    </recommendedName>
</protein>
<dbReference type="PANTHER" id="PTHR24286">
    <property type="entry name" value="CYTOCHROME P450 26"/>
    <property type="match status" value="1"/>
</dbReference>
<dbReference type="CDD" id="cd11043">
    <property type="entry name" value="CYP90-like"/>
    <property type="match status" value="1"/>
</dbReference>
<dbReference type="Gene3D" id="1.10.630.10">
    <property type="entry name" value="Cytochrome P450"/>
    <property type="match status" value="1"/>
</dbReference>
<evidence type="ECO:0000256" key="2">
    <source>
        <dbReference type="ARBA" id="ARBA00022723"/>
    </source>
</evidence>
<dbReference type="Proteomes" id="UP001497516">
    <property type="component" value="Chromosome 2"/>
</dbReference>
<dbReference type="SUPFAM" id="SSF48264">
    <property type="entry name" value="Cytochrome P450"/>
    <property type="match status" value="1"/>
</dbReference>
<feature type="binding site" description="axial binding residue" evidence="4">
    <location>
        <position position="387"/>
    </location>
    <ligand>
        <name>heme</name>
        <dbReference type="ChEBI" id="CHEBI:30413"/>
    </ligand>
    <ligandPart>
        <name>Fe</name>
        <dbReference type="ChEBI" id="CHEBI:18248"/>
    </ligandPart>
</feature>
<dbReference type="Pfam" id="PF00067">
    <property type="entry name" value="p450"/>
    <property type="match status" value="1"/>
</dbReference>